<dbReference type="AlphaFoldDB" id="A0A0U4C738"/>
<feature type="compositionally biased region" description="Low complexity" evidence="1">
    <location>
        <begin position="286"/>
        <end position="320"/>
    </location>
</feature>
<dbReference type="InterPro" id="IPR043725">
    <property type="entry name" value="DUF5667"/>
</dbReference>
<evidence type="ECO:0000313" key="5">
    <source>
        <dbReference type="Proteomes" id="UP000067689"/>
    </source>
</evidence>
<keyword evidence="2" id="KW-1133">Transmembrane helix</keyword>
<feature type="compositionally biased region" description="Gly residues" evidence="1">
    <location>
        <begin position="358"/>
        <end position="367"/>
    </location>
</feature>
<dbReference type="Pfam" id="PF18915">
    <property type="entry name" value="DUF5667"/>
    <property type="match status" value="1"/>
</dbReference>
<dbReference type="OrthoDB" id="3402808at2"/>
<name>A0A0U4C738_9ACTN</name>
<dbReference type="STRING" id="2041.AERYTH_03090"/>
<dbReference type="KEGG" id="aer:AERYTH_03090"/>
<feature type="compositionally biased region" description="Basic and acidic residues" evidence="1">
    <location>
        <begin position="1"/>
        <end position="17"/>
    </location>
</feature>
<evidence type="ECO:0000256" key="1">
    <source>
        <dbReference type="SAM" id="MobiDB-lite"/>
    </source>
</evidence>
<feature type="transmembrane region" description="Helical" evidence="2">
    <location>
        <begin position="94"/>
        <end position="118"/>
    </location>
</feature>
<dbReference type="EMBL" id="CP011502">
    <property type="protein sequence ID" value="ALX03758.1"/>
    <property type="molecule type" value="Genomic_DNA"/>
</dbReference>
<sequence>MIRRPGRDDAQDFHDAWESGAHGTGQVAELVRTAQTLRASATVAPRPEFASALRERLMTEGQTVLVPAPGASRRTADAAAGAPAAAPSRARRRLATAAVAAVSSLGVVGLVAGSASALPGDVLYPVKRTVEDVELALHRSDEARGTQRLELATERLREVRAVIADGSPAARGQVPALLDEFSTQAEQGSASLFDAYDTDGSTASIETVNDFAAASAVDLTTIAADVPADASESFSAAAAAVTDLAGQAGRLCASCGTADLGSLVGVVRSVLAPADSGSGSRREASAGRSSAAPSPSTTGGSAAPSTITPSTTPPLVQVPTVPAPSPTATPRKGLGTVTDPLLGGLLGDDDQEGLVPGLLGGLLGPKK</sequence>
<proteinExistence type="predicted"/>
<keyword evidence="2" id="KW-0472">Membrane</keyword>
<evidence type="ECO:0000256" key="2">
    <source>
        <dbReference type="SAM" id="Phobius"/>
    </source>
</evidence>
<dbReference type="PATRIC" id="fig|2041.4.peg.649"/>
<reference evidence="4 5" key="1">
    <citation type="journal article" date="1991" name="Int. J. Syst. Bacteriol.">
        <title>Description of the erythromycin-producing bacterium Arthrobacter sp. strain NRRL B-3381 as Aeromicrobium erythreum gen. nov., sp. nov.</title>
        <authorList>
            <person name="Miller E.S."/>
            <person name="Woese C.R."/>
            <person name="Brenner S."/>
        </authorList>
    </citation>
    <scope>NUCLEOTIDE SEQUENCE [LARGE SCALE GENOMIC DNA]</scope>
    <source>
        <strain evidence="4 5">AR18</strain>
    </source>
</reference>
<feature type="region of interest" description="Disordered" evidence="1">
    <location>
        <begin position="274"/>
        <end position="367"/>
    </location>
</feature>
<organism evidence="4 5">
    <name type="scientific">Aeromicrobium erythreum</name>
    <dbReference type="NCBI Taxonomy" id="2041"/>
    <lineage>
        <taxon>Bacteria</taxon>
        <taxon>Bacillati</taxon>
        <taxon>Actinomycetota</taxon>
        <taxon>Actinomycetes</taxon>
        <taxon>Propionibacteriales</taxon>
        <taxon>Nocardioidaceae</taxon>
        <taxon>Aeromicrobium</taxon>
    </lineage>
</organism>
<evidence type="ECO:0000259" key="3">
    <source>
        <dbReference type="Pfam" id="PF18915"/>
    </source>
</evidence>
<dbReference type="RefSeq" id="WP_067854516.1">
    <property type="nucleotide sequence ID" value="NZ_CP011502.1"/>
</dbReference>
<dbReference type="Proteomes" id="UP000067689">
    <property type="component" value="Chromosome"/>
</dbReference>
<feature type="domain" description="DUF5667" evidence="3">
    <location>
        <begin position="117"/>
        <end position="227"/>
    </location>
</feature>
<feature type="compositionally biased region" description="Low complexity" evidence="1">
    <location>
        <begin position="328"/>
        <end position="343"/>
    </location>
</feature>
<keyword evidence="2" id="KW-0812">Transmembrane</keyword>
<protein>
    <recommendedName>
        <fullName evidence="3">DUF5667 domain-containing protein</fullName>
    </recommendedName>
</protein>
<accession>A0A0U4C738</accession>
<gene>
    <name evidence="4" type="ORF">AERYTH_03090</name>
</gene>
<keyword evidence="5" id="KW-1185">Reference proteome</keyword>
<feature type="region of interest" description="Disordered" evidence="1">
    <location>
        <begin position="1"/>
        <end position="21"/>
    </location>
</feature>
<evidence type="ECO:0000313" key="4">
    <source>
        <dbReference type="EMBL" id="ALX03758.1"/>
    </source>
</evidence>